<dbReference type="RefSeq" id="WP_004918389.1">
    <property type="nucleotide sequence ID" value="NZ_DS607663.1"/>
</dbReference>
<organism evidence="1 2">
    <name type="scientific">Providencia stuartii ATCC 25827</name>
    <dbReference type="NCBI Taxonomy" id="471874"/>
    <lineage>
        <taxon>Bacteria</taxon>
        <taxon>Pseudomonadati</taxon>
        <taxon>Pseudomonadota</taxon>
        <taxon>Gammaproteobacteria</taxon>
        <taxon>Enterobacterales</taxon>
        <taxon>Morganellaceae</taxon>
        <taxon>Providencia</taxon>
    </lineage>
</organism>
<name>A0AA86YUH0_PROST</name>
<dbReference type="AlphaFoldDB" id="A0AA86YUH0"/>
<sequence length="163" mass="18089">MKTSDTIKIKDFKNYSIEQLRGISINNEMTSEALIEGVGAIGTLLFDSSCSDNDPLSKDVLCKIGLLIQESIIIAKALDDNVYYSSEEIKRRSAPPNQNSKLSENKLHGAIGDINNVELSLHQLKSDIYENEPDTPTLYAQLDLMANTLSKTLNDLETLIKEI</sequence>
<gene>
    <name evidence="1" type="ORF">PROSTU_01876</name>
</gene>
<dbReference type="EMBL" id="ABJD02000101">
    <property type="protein sequence ID" value="EDU58699.1"/>
    <property type="molecule type" value="Genomic_DNA"/>
</dbReference>
<reference evidence="1 2" key="3">
    <citation type="submission" date="2008-05" db="EMBL/GenBank/DDBJ databases">
        <authorList>
            <person name="Fulton L."/>
            <person name="Clifton S."/>
            <person name="Fulton B."/>
            <person name="Xu J."/>
            <person name="Minx P."/>
            <person name="Pepin K.H."/>
            <person name="Johnson M."/>
            <person name="Thiruvilangam P."/>
            <person name="Bhonagiri V."/>
            <person name="Nash W.E."/>
            <person name="Mardis E.R."/>
            <person name="Wilson R.K."/>
        </authorList>
    </citation>
    <scope>NUCLEOTIDE SEQUENCE [LARGE SCALE GENOMIC DNA]</scope>
    <source>
        <strain evidence="1 2">ATCC 25827</strain>
    </source>
</reference>
<comment type="caution">
    <text evidence="1">The sequence shown here is derived from an EMBL/GenBank/DDBJ whole genome shotgun (WGS) entry which is preliminary data.</text>
</comment>
<reference evidence="2" key="1">
    <citation type="submission" date="2008-04" db="EMBL/GenBank/DDBJ databases">
        <title>Draft genome sequence of Providencia stuartii (ATCC 25827).</title>
        <authorList>
            <person name="Sudarsanam P."/>
            <person name="Ley R."/>
            <person name="Guruge J."/>
            <person name="Turnbaugh P.J."/>
            <person name="Mahowald M."/>
            <person name="Liep D."/>
            <person name="Gordon J."/>
        </authorList>
    </citation>
    <scope>NUCLEOTIDE SEQUENCE [LARGE SCALE GENOMIC DNA]</scope>
    <source>
        <strain evidence="2">ATCC 25827</strain>
    </source>
</reference>
<protein>
    <submittedName>
        <fullName evidence="1">Uncharacterized protein</fullName>
    </submittedName>
</protein>
<evidence type="ECO:0000313" key="1">
    <source>
        <dbReference type="EMBL" id="EDU58699.1"/>
    </source>
</evidence>
<proteinExistence type="predicted"/>
<dbReference type="Proteomes" id="UP000004506">
    <property type="component" value="Unassembled WGS sequence"/>
</dbReference>
<reference evidence="2" key="2">
    <citation type="submission" date="2008-04" db="EMBL/GenBank/DDBJ databases">
        <title>Draft genome sequence of Providencia stuartii(ATCC 25827).</title>
        <authorList>
            <person name="Sudarsanam P."/>
            <person name="Ley R."/>
            <person name="Guruge J."/>
            <person name="Turnbaugh P.J."/>
            <person name="Mahowald M."/>
            <person name="Liep D."/>
            <person name="Gordon J."/>
        </authorList>
    </citation>
    <scope>NUCLEOTIDE SEQUENCE [LARGE SCALE GENOMIC DNA]</scope>
    <source>
        <strain evidence="2">ATCC 25827</strain>
    </source>
</reference>
<evidence type="ECO:0000313" key="2">
    <source>
        <dbReference type="Proteomes" id="UP000004506"/>
    </source>
</evidence>
<accession>A0AA86YUH0</accession>